<evidence type="ECO:0000313" key="3">
    <source>
        <dbReference type="WBParaSite" id="L893_g2584.t1"/>
    </source>
</evidence>
<evidence type="ECO:0000256" key="1">
    <source>
        <dbReference type="SAM" id="MobiDB-lite"/>
    </source>
</evidence>
<proteinExistence type="predicted"/>
<reference evidence="3" key="1">
    <citation type="submission" date="2016-11" db="UniProtKB">
        <authorList>
            <consortium name="WormBaseParasite"/>
        </authorList>
    </citation>
    <scope>IDENTIFICATION</scope>
</reference>
<name>A0A1I7ZF83_9BILA</name>
<evidence type="ECO:0000313" key="2">
    <source>
        <dbReference type="Proteomes" id="UP000095287"/>
    </source>
</evidence>
<sequence length="77" mass="8528">MHTASLGTPRPSRSPSQRVSRSGLVYGSSLLSDGGADMDRDVPADLWYDMERFQMVGFFISLLRGSVTITRAWDNFG</sequence>
<protein>
    <submittedName>
        <fullName evidence="3">Uncharacterized protein</fullName>
    </submittedName>
</protein>
<accession>A0A1I7ZF83</accession>
<dbReference type="AlphaFoldDB" id="A0A1I7ZF83"/>
<keyword evidence="2" id="KW-1185">Reference proteome</keyword>
<organism evidence="2 3">
    <name type="scientific">Steinernema glaseri</name>
    <dbReference type="NCBI Taxonomy" id="37863"/>
    <lineage>
        <taxon>Eukaryota</taxon>
        <taxon>Metazoa</taxon>
        <taxon>Ecdysozoa</taxon>
        <taxon>Nematoda</taxon>
        <taxon>Chromadorea</taxon>
        <taxon>Rhabditida</taxon>
        <taxon>Tylenchina</taxon>
        <taxon>Panagrolaimomorpha</taxon>
        <taxon>Strongyloidoidea</taxon>
        <taxon>Steinernematidae</taxon>
        <taxon>Steinernema</taxon>
    </lineage>
</organism>
<feature type="compositionally biased region" description="Low complexity" evidence="1">
    <location>
        <begin position="9"/>
        <end position="21"/>
    </location>
</feature>
<dbReference type="WBParaSite" id="L893_g2584.t1">
    <property type="protein sequence ID" value="L893_g2584.t1"/>
    <property type="gene ID" value="L893_g2584"/>
</dbReference>
<dbReference type="Proteomes" id="UP000095287">
    <property type="component" value="Unplaced"/>
</dbReference>
<feature type="region of interest" description="Disordered" evidence="1">
    <location>
        <begin position="1"/>
        <end position="21"/>
    </location>
</feature>